<feature type="compositionally biased region" description="Polar residues" evidence="1">
    <location>
        <begin position="176"/>
        <end position="190"/>
    </location>
</feature>
<protein>
    <submittedName>
        <fullName evidence="2">(diamondback moth) hypothetical protein</fullName>
    </submittedName>
</protein>
<feature type="region of interest" description="Disordered" evidence="1">
    <location>
        <begin position="152"/>
        <end position="229"/>
    </location>
</feature>
<dbReference type="EMBL" id="CAJHNJ030000375">
    <property type="protein sequence ID" value="CAG9137649.1"/>
    <property type="molecule type" value="Genomic_DNA"/>
</dbReference>
<feature type="compositionally biased region" description="Basic and acidic residues" evidence="1">
    <location>
        <begin position="1"/>
        <end position="14"/>
    </location>
</feature>
<keyword evidence="3" id="KW-1185">Reference proteome</keyword>
<accession>A0A8S4GBX1</accession>
<evidence type="ECO:0000313" key="2">
    <source>
        <dbReference type="EMBL" id="CAG9137649.1"/>
    </source>
</evidence>
<dbReference type="Proteomes" id="UP000653454">
    <property type="component" value="Unassembled WGS sequence"/>
</dbReference>
<feature type="compositionally biased region" description="Polar residues" evidence="1">
    <location>
        <begin position="42"/>
        <end position="52"/>
    </location>
</feature>
<comment type="caution">
    <text evidence="2">The sequence shown here is derived from an EMBL/GenBank/DDBJ whole genome shotgun (WGS) entry which is preliminary data.</text>
</comment>
<gene>
    <name evidence="2" type="ORF">PLXY2_LOCUS15902</name>
</gene>
<organism evidence="2 3">
    <name type="scientific">Plutella xylostella</name>
    <name type="common">Diamondback moth</name>
    <name type="synonym">Plutella maculipennis</name>
    <dbReference type="NCBI Taxonomy" id="51655"/>
    <lineage>
        <taxon>Eukaryota</taxon>
        <taxon>Metazoa</taxon>
        <taxon>Ecdysozoa</taxon>
        <taxon>Arthropoda</taxon>
        <taxon>Hexapoda</taxon>
        <taxon>Insecta</taxon>
        <taxon>Pterygota</taxon>
        <taxon>Neoptera</taxon>
        <taxon>Endopterygota</taxon>
        <taxon>Lepidoptera</taxon>
        <taxon>Glossata</taxon>
        <taxon>Ditrysia</taxon>
        <taxon>Yponomeutoidea</taxon>
        <taxon>Plutellidae</taxon>
        <taxon>Plutella</taxon>
    </lineage>
</organism>
<feature type="region of interest" description="Disordered" evidence="1">
    <location>
        <begin position="1"/>
        <end position="101"/>
    </location>
</feature>
<sequence length="229" mass="25545">MPKRSADKKIEKYKNKIRKLERRRVRVLSDSSSSDSEVENHTPAQNGTNLSPERTMANIELDDAPQYDSIENTTEVETLDDTHNATDPTNDPEEVAPPVEPLDPQLLSALGLDRSFLHVIQDAERDETIFGNKLSEKIKAAKAIEKQGIQIKKVTAPNPKPSSSTHIQTPVVRPTYSGNWTAPPRYSSNRGGARGGKKTEMQSSRRPYNAAQTYKPATSSYYRPRASNQ</sequence>
<evidence type="ECO:0000256" key="1">
    <source>
        <dbReference type="SAM" id="MobiDB-lite"/>
    </source>
</evidence>
<evidence type="ECO:0000313" key="3">
    <source>
        <dbReference type="Proteomes" id="UP000653454"/>
    </source>
</evidence>
<reference evidence="2" key="1">
    <citation type="submission" date="2020-11" db="EMBL/GenBank/DDBJ databases">
        <authorList>
            <person name="Whiteford S."/>
        </authorList>
    </citation>
    <scope>NUCLEOTIDE SEQUENCE</scope>
</reference>
<feature type="compositionally biased region" description="Basic residues" evidence="1">
    <location>
        <begin position="15"/>
        <end position="26"/>
    </location>
</feature>
<feature type="compositionally biased region" description="Polar residues" evidence="1">
    <location>
        <begin position="201"/>
        <end position="229"/>
    </location>
</feature>
<proteinExistence type="predicted"/>
<name>A0A8S4GBX1_PLUXY</name>
<dbReference type="AlphaFoldDB" id="A0A8S4GBX1"/>